<evidence type="ECO:0000256" key="1">
    <source>
        <dbReference type="SAM" id="MobiDB-lite"/>
    </source>
</evidence>
<feature type="transmembrane region" description="Helical" evidence="2">
    <location>
        <begin position="37"/>
        <end position="60"/>
    </location>
</feature>
<keyword evidence="4" id="KW-1185">Reference proteome</keyword>
<sequence length="149" mass="16281">MFWLLSVVLTVSGLTELPEVLIQSISGGSKKLQVYNSYWSLWNPVVTVCGSAWGFIFGSVRDKSGSVLTKQQPSLPLGDSVMSCSQPACLRVMHRGSSELIQPSSYITETKTEERTGTETGKENGRGRSLPAAVSYRQQNVSEASRIYS</sequence>
<dbReference type="Proteomes" id="UP001311232">
    <property type="component" value="Unassembled WGS sequence"/>
</dbReference>
<reference evidence="3 4" key="1">
    <citation type="submission" date="2021-06" db="EMBL/GenBank/DDBJ databases">
        <authorList>
            <person name="Palmer J.M."/>
        </authorList>
    </citation>
    <scope>NUCLEOTIDE SEQUENCE [LARGE SCALE GENOMIC DNA]</scope>
    <source>
        <strain evidence="3 4">MEX-2019</strain>
        <tissue evidence="3">Muscle</tissue>
    </source>
</reference>
<gene>
    <name evidence="3" type="ORF">CRENBAI_020624</name>
</gene>
<protein>
    <submittedName>
        <fullName evidence="3">Uncharacterized protein</fullName>
    </submittedName>
</protein>
<keyword evidence="2" id="KW-0472">Membrane</keyword>
<feature type="region of interest" description="Disordered" evidence="1">
    <location>
        <begin position="104"/>
        <end position="133"/>
    </location>
</feature>
<comment type="caution">
    <text evidence="3">The sequence shown here is derived from an EMBL/GenBank/DDBJ whole genome shotgun (WGS) entry which is preliminary data.</text>
</comment>
<name>A0AAV9RTP2_9TELE</name>
<organism evidence="3 4">
    <name type="scientific">Crenichthys baileyi</name>
    <name type="common">White River springfish</name>
    <dbReference type="NCBI Taxonomy" id="28760"/>
    <lineage>
        <taxon>Eukaryota</taxon>
        <taxon>Metazoa</taxon>
        <taxon>Chordata</taxon>
        <taxon>Craniata</taxon>
        <taxon>Vertebrata</taxon>
        <taxon>Euteleostomi</taxon>
        <taxon>Actinopterygii</taxon>
        <taxon>Neopterygii</taxon>
        <taxon>Teleostei</taxon>
        <taxon>Neoteleostei</taxon>
        <taxon>Acanthomorphata</taxon>
        <taxon>Ovalentaria</taxon>
        <taxon>Atherinomorphae</taxon>
        <taxon>Cyprinodontiformes</taxon>
        <taxon>Goodeidae</taxon>
        <taxon>Crenichthys</taxon>
    </lineage>
</organism>
<dbReference type="EMBL" id="JAHHUM010001442">
    <property type="protein sequence ID" value="KAK5612434.1"/>
    <property type="molecule type" value="Genomic_DNA"/>
</dbReference>
<accession>A0AAV9RTP2</accession>
<evidence type="ECO:0000313" key="3">
    <source>
        <dbReference type="EMBL" id="KAK5612434.1"/>
    </source>
</evidence>
<keyword evidence="2" id="KW-1133">Transmembrane helix</keyword>
<evidence type="ECO:0000313" key="4">
    <source>
        <dbReference type="Proteomes" id="UP001311232"/>
    </source>
</evidence>
<dbReference type="AlphaFoldDB" id="A0AAV9RTP2"/>
<keyword evidence="2" id="KW-0812">Transmembrane</keyword>
<feature type="compositionally biased region" description="Basic and acidic residues" evidence="1">
    <location>
        <begin position="110"/>
        <end position="126"/>
    </location>
</feature>
<proteinExistence type="predicted"/>
<evidence type="ECO:0000256" key="2">
    <source>
        <dbReference type="SAM" id="Phobius"/>
    </source>
</evidence>